<accession>A0A8J5I070</accession>
<dbReference type="Proteomes" id="UP000734854">
    <property type="component" value="Unassembled WGS sequence"/>
</dbReference>
<keyword evidence="2" id="KW-1185">Reference proteome</keyword>
<proteinExistence type="predicted"/>
<dbReference type="EMBL" id="JACMSC010000004">
    <property type="protein sequence ID" value="KAG6524212.1"/>
    <property type="molecule type" value="Genomic_DNA"/>
</dbReference>
<sequence length="86" mass="10172">MLLSTSSLMEFSHPCPHSSRRITIHGTFGDYLFLMSIFEQKSAPYIINGIQHEYCYRWWVDVHTQEHTAMEFPVIFCLFFLIHVTS</sequence>
<evidence type="ECO:0000313" key="1">
    <source>
        <dbReference type="EMBL" id="KAG6524212.1"/>
    </source>
</evidence>
<reference evidence="1 2" key="1">
    <citation type="submission" date="2020-08" db="EMBL/GenBank/DDBJ databases">
        <title>Plant Genome Project.</title>
        <authorList>
            <person name="Zhang R.-G."/>
        </authorList>
    </citation>
    <scope>NUCLEOTIDE SEQUENCE [LARGE SCALE GENOMIC DNA]</scope>
    <source>
        <tissue evidence="1">Rhizome</tissue>
    </source>
</reference>
<name>A0A8J5I070_ZINOF</name>
<evidence type="ECO:0000313" key="2">
    <source>
        <dbReference type="Proteomes" id="UP000734854"/>
    </source>
</evidence>
<comment type="caution">
    <text evidence="1">The sequence shown here is derived from an EMBL/GenBank/DDBJ whole genome shotgun (WGS) entry which is preliminary data.</text>
</comment>
<protein>
    <submittedName>
        <fullName evidence="1">Uncharacterized protein</fullName>
    </submittedName>
</protein>
<gene>
    <name evidence="1" type="ORF">ZIOFF_014104</name>
</gene>
<dbReference type="AlphaFoldDB" id="A0A8J5I070"/>
<organism evidence="1 2">
    <name type="scientific">Zingiber officinale</name>
    <name type="common">Ginger</name>
    <name type="synonym">Amomum zingiber</name>
    <dbReference type="NCBI Taxonomy" id="94328"/>
    <lineage>
        <taxon>Eukaryota</taxon>
        <taxon>Viridiplantae</taxon>
        <taxon>Streptophyta</taxon>
        <taxon>Embryophyta</taxon>
        <taxon>Tracheophyta</taxon>
        <taxon>Spermatophyta</taxon>
        <taxon>Magnoliopsida</taxon>
        <taxon>Liliopsida</taxon>
        <taxon>Zingiberales</taxon>
        <taxon>Zingiberaceae</taxon>
        <taxon>Zingiber</taxon>
    </lineage>
</organism>